<reference evidence="2" key="1">
    <citation type="submission" date="2021-10" db="EMBL/GenBank/DDBJ databases">
        <title>Tropical sea cucumber genome reveals ecological adaptation and Cuvierian tubules defense mechanism.</title>
        <authorList>
            <person name="Chen T."/>
        </authorList>
    </citation>
    <scope>NUCLEOTIDE SEQUENCE</scope>
    <source>
        <strain evidence="2">Nanhai2018</strain>
        <tissue evidence="2">Muscle</tissue>
    </source>
</reference>
<dbReference type="EMBL" id="JAIZAY010000001">
    <property type="protein sequence ID" value="KAJ8049042.1"/>
    <property type="molecule type" value="Genomic_DNA"/>
</dbReference>
<accession>A0A9Q1CP84</accession>
<evidence type="ECO:0000313" key="3">
    <source>
        <dbReference type="Proteomes" id="UP001152320"/>
    </source>
</evidence>
<keyword evidence="3" id="KW-1185">Reference proteome</keyword>
<proteinExistence type="predicted"/>
<evidence type="ECO:0000256" key="1">
    <source>
        <dbReference type="SAM" id="SignalP"/>
    </source>
</evidence>
<gene>
    <name evidence="2" type="ORF">HOLleu_01593</name>
</gene>
<keyword evidence="1" id="KW-0732">Signal</keyword>
<dbReference type="Proteomes" id="UP001152320">
    <property type="component" value="Chromosome 1"/>
</dbReference>
<name>A0A9Q1CP84_HOLLE</name>
<comment type="caution">
    <text evidence="2">The sequence shown here is derived from an EMBL/GenBank/DDBJ whole genome shotgun (WGS) entry which is preliminary data.</text>
</comment>
<protein>
    <submittedName>
        <fullName evidence="2">Uncharacterized protein</fullName>
    </submittedName>
</protein>
<feature type="chain" id="PRO_5040414668" evidence="1">
    <location>
        <begin position="23"/>
        <end position="183"/>
    </location>
</feature>
<sequence length="183" mass="20177">MARDRTVFLAMYLVLAVMEANALQCYQKEESECSGSNEACETIASPRQEDSVPVVNCSRFVESCFSAIATGIVPNGTVITSFGSCTRRKEANLTINRCYNKLELQELSRSVLQEFVIYGRRAGIIYNTYTYCTCNKSLCNDFTDDPTTITPTATPSSIDPLHGFSNLLAMILTGLSMSFIKAI</sequence>
<evidence type="ECO:0000313" key="2">
    <source>
        <dbReference type="EMBL" id="KAJ8049042.1"/>
    </source>
</evidence>
<organism evidence="2 3">
    <name type="scientific">Holothuria leucospilota</name>
    <name type="common">Black long sea cucumber</name>
    <name type="synonym">Mertensiothuria leucospilota</name>
    <dbReference type="NCBI Taxonomy" id="206669"/>
    <lineage>
        <taxon>Eukaryota</taxon>
        <taxon>Metazoa</taxon>
        <taxon>Echinodermata</taxon>
        <taxon>Eleutherozoa</taxon>
        <taxon>Echinozoa</taxon>
        <taxon>Holothuroidea</taxon>
        <taxon>Aspidochirotacea</taxon>
        <taxon>Aspidochirotida</taxon>
        <taxon>Holothuriidae</taxon>
        <taxon>Holothuria</taxon>
    </lineage>
</organism>
<feature type="signal peptide" evidence="1">
    <location>
        <begin position="1"/>
        <end position="22"/>
    </location>
</feature>
<dbReference type="AlphaFoldDB" id="A0A9Q1CP84"/>